<name>D1BA55_THEAS</name>
<dbReference type="GO" id="GO:0003952">
    <property type="term" value="F:NAD+ synthase (glutamine-hydrolyzing) activity"/>
    <property type="evidence" value="ECO:0007669"/>
    <property type="project" value="InterPro"/>
</dbReference>
<evidence type="ECO:0000256" key="1">
    <source>
        <dbReference type="ARBA" id="ARBA00005859"/>
    </source>
</evidence>
<dbReference type="Pfam" id="PF02540">
    <property type="entry name" value="NAD_synthase"/>
    <property type="match status" value="1"/>
</dbReference>
<dbReference type="GO" id="GO:0005524">
    <property type="term" value="F:ATP binding"/>
    <property type="evidence" value="ECO:0007669"/>
    <property type="project" value="UniProtKB-UniRule"/>
</dbReference>
<dbReference type="PATRIC" id="fig|525903.6.peg.928"/>
<dbReference type="UniPathway" id="UPA00253">
    <property type="reaction ID" value="UER00333"/>
</dbReference>
<comment type="similarity">
    <text evidence="1 8 9">Belongs to the NAD synthetase family.</text>
</comment>
<dbReference type="eggNOG" id="COG0171">
    <property type="taxonomic scope" value="Bacteria"/>
</dbReference>
<keyword evidence="3 8" id="KW-0479">Metal-binding</keyword>
<protein>
    <recommendedName>
        <fullName evidence="8 10">NH(3)-dependent NAD(+) synthetase</fullName>
        <ecNumber evidence="8 10">6.3.1.5</ecNumber>
    </recommendedName>
</protein>
<comment type="pathway">
    <text evidence="8">Cofactor biosynthesis; NAD(+) biosynthesis; NAD(+) from deamido-NAD(+) (ammonia route): step 1/1.</text>
</comment>
<evidence type="ECO:0000256" key="7">
    <source>
        <dbReference type="ARBA" id="ARBA00023027"/>
    </source>
</evidence>
<dbReference type="GO" id="GO:0009435">
    <property type="term" value="P:NAD+ biosynthetic process"/>
    <property type="evidence" value="ECO:0007669"/>
    <property type="project" value="UniProtKB-UniRule"/>
</dbReference>
<dbReference type="PANTHER" id="PTHR23090:SF9">
    <property type="entry name" value="GLUTAMINE-DEPENDENT NAD(+) SYNTHETASE"/>
    <property type="match status" value="1"/>
</dbReference>
<dbReference type="InterPro" id="IPR022310">
    <property type="entry name" value="NAD/GMP_synthase"/>
</dbReference>
<comment type="catalytic activity">
    <reaction evidence="8 10">
        <text>deamido-NAD(+) + NH4(+) + ATP = AMP + diphosphate + NAD(+) + H(+)</text>
        <dbReference type="Rhea" id="RHEA:21188"/>
        <dbReference type="ChEBI" id="CHEBI:15378"/>
        <dbReference type="ChEBI" id="CHEBI:28938"/>
        <dbReference type="ChEBI" id="CHEBI:30616"/>
        <dbReference type="ChEBI" id="CHEBI:33019"/>
        <dbReference type="ChEBI" id="CHEBI:57540"/>
        <dbReference type="ChEBI" id="CHEBI:58437"/>
        <dbReference type="ChEBI" id="CHEBI:456215"/>
        <dbReference type="EC" id="6.3.1.5"/>
    </reaction>
</comment>
<dbReference type="PANTHER" id="PTHR23090">
    <property type="entry name" value="NH 3 /GLUTAMINE-DEPENDENT NAD + SYNTHETASE"/>
    <property type="match status" value="1"/>
</dbReference>
<accession>D1BA55</accession>
<evidence type="ECO:0000256" key="3">
    <source>
        <dbReference type="ARBA" id="ARBA00022723"/>
    </source>
</evidence>
<evidence type="ECO:0000256" key="10">
    <source>
        <dbReference type="RuleBase" id="RU003812"/>
    </source>
</evidence>
<dbReference type="RefSeq" id="WP_012869673.1">
    <property type="nucleotide sequence ID" value="NC_013522.1"/>
</dbReference>
<feature type="binding site" evidence="8">
    <location>
        <position position="160"/>
    </location>
    <ligand>
        <name>deamido-NAD(+)</name>
        <dbReference type="ChEBI" id="CHEBI:58437"/>
        <note>ligand shared between two neighboring subunits</note>
    </ligand>
</feature>
<dbReference type="InterPro" id="IPR003694">
    <property type="entry name" value="NAD_synthase"/>
</dbReference>
<dbReference type="STRING" id="525903.Taci_0926"/>
<dbReference type="CDD" id="cd00553">
    <property type="entry name" value="NAD_synthase"/>
    <property type="match status" value="1"/>
</dbReference>
<evidence type="ECO:0000256" key="8">
    <source>
        <dbReference type="HAMAP-Rule" id="MF_00193"/>
    </source>
</evidence>
<dbReference type="GO" id="GO:0008795">
    <property type="term" value="F:NAD+ synthase activity"/>
    <property type="evidence" value="ECO:0007669"/>
    <property type="project" value="UniProtKB-UniRule"/>
</dbReference>
<keyword evidence="13" id="KW-1185">Reference proteome</keyword>
<evidence type="ECO:0000256" key="2">
    <source>
        <dbReference type="ARBA" id="ARBA00022598"/>
    </source>
</evidence>
<keyword evidence="2 8" id="KW-0436">Ligase</keyword>
<evidence type="ECO:0000313" key="13">
    <source>
        <dbReference type="Proteomes" id="UP000002030"/>
    </source>
</evidence>
<dbReference type="GO" id="GO:0005737">
    <property type="term" value="C:cytoplasm"/>
    <property type="evidence" value="ECO:0007669"/>
    <property type="project" value="InterPro"/>
</dbReference>
<evidence type="ECO:0000256" key="5">
    <source>
        <dbReference type="ARBA" id="ARBA00022840"/>
    </source>
</evidence>
<comment type="function">
    <text evidence="8">Catalyzes the ATP-dependent amidation of deamido-NAD to form NAD. Uses ammonia as a nitrogen source.</text>
</comment>
<feature type="binding site" evidence="8">
    <location>
        <position position="191"/>
    </location>
    <ligand>
        <name>ATP</name>
        <dbReference type="ChEBI" id="CHEBI:30616"/>
    </ligand>
</feature>
<feature type="domain" description="NAD/GMP synthase" evidence="11">
    <location>
        <begin position="15"/>
        <end position="242"/>
    </location>
</feature>
<feature type="binding site" evidence="8">
    <location>
        <position position="145"/>
    </location>
    <ligand>
        <name>Mg(2+)</name>
        <dbReference type="ChEBI" id="CHEBI:18420"/>
    </ligand>
</feature>
<dbReference type="EMBL" id="CP001818">
    <property type="protein sequence ID" value="ACZ19158.1"/>
    <property type="molecule type" value="Genomic_DNA"/>
</dbReference>
<proteinExistence type="inferred from homology"/>
<dbReference type="GO" id="GO:0046872">
    <property type="term" value="F:metal ion binding"/>
    <property type="evidence" value="ECO:0007669"/>
    <property type="project" value="UniProtKB-KW"/>
</dbReference>
<keyword evidence="5 8" id="KW-0067">ATP-binding</keyword>
<feature type="binding site" description="in other chain" evidence="8">
    <location>
        <position position="153"/>
    </location>
    <ligand>
        <name>deamido-NAD(+)</name>
        <dbReference type="ChEBI" id="CHEBI:58437"/>
        <note>ligand shared between two neighboring subunits</note>
    </ligand>
</feature>
<dbReference type="NCBIfam" id="TIGR00552">
    <property type="entry name" value="nadE"/>
    <property type="match status" value="1"/>
</dbReference>
<comment type="subunit">
    <text evidence="8">Homodimer.</text>
</comment>
<keyword evidence="7 8" id="KW-0520">NAD</keyword>
<feature type="binding site" description="in other chain" evidence="8">
    <location>
        <position position="120"/>
    </location>
    <ligand>
        <name>deamido-NAD(+)</name>
        <dbReference type="ChEBI" id="CHEBI:58437"/>
        <note>ligand shared between two neighboring subunits</note>
    </ligand>
</feature>
<dbReference type="InterPro" id="IPR014729">
    <property type="entry name" value="Rossmann-like_a/b/a_fold"/>
</dbReference>
<evidence type="ECO:0000256" key="9">
    <source>
        <dbReference type="RuleBase" id="RU003811"/>
    </source>
</evidence>
<dbReference type="HAMAP" id="MF_00193">
    <property type="entry name" value="NadE_ammonia_dep"/>
    <property type="match status" value="1"/>
</dbReference>
<feature type="binding site" evidence="8">
    <location>
        <position position="140"/>
    </location>
    <ligand>
        <name>ATP</name>
        <dbReference type="ChEBI" id="CHEBI:30616"/>
    </ligand>
</feature>
<dbReference type="EC" id="6.3.1.5" evidence="8 10"/>
<dbReference type="Gene3D" id="3.40.50.620">
    <property type="entry name" value="HUPs"/>
    <property type="match status" value="1"/>
</dbReference>
<reference evidence="12 13" key="1">
    <citation type="journal article" date="2009" name="Stand. Genomic Sci.">
        <title>Complete genome sequence of Thermanaerovibrio acidaminovorans type strain (Su883).</title>
        <authorList>
            <person name="Chovatia M."/>
            <person name="Sikorski J."/>
            <person name="Schroder M."/>
            <person name="Lapidus A."/>
            <person name="Nolan M."/>
            <person name="Tice H."/>
            <person name="Glavina Del Rio T."/>
            <person name="Copeland A."/>
            <person name="Cheng J.F."/>
            <person name="Lucas S."/>
            <person name="Chen F."/>
            <person name="Bruce D."/>
            <person name="Goodwin L."/>
            <person name="Pitluck S."/>
            <person name="Ivanova N."/>
            <person name="Mavromatis K."/>
            <person name="Ovchinnikova G."/>
            <person name="Pati A."/>
            <person name="Chen A."/>
            <person name="Palaniappan K."/>
            <person name="Land M."/>
            <person name="Hauser L."/>
            <person name="Chang Y.J."/>
            <person name="Jeffries C.D."/>
            <person name="Chain P."/>
            <person name="Saunders E."/>
            <person name="Detter J.C."/>
            <person name="Brettin T."/>
            <person name="Rohde M."/>
            <person name="Goker M."/>
            <person name="Spring S."/>
            <person name="Bristow J."/>
            <person name="Markowitz V."/>
            <person name="Hugenholtz P."/>
            <person name="Kyrpides N.C."/>
            <person name="Klenk H.P."/>
            <person name="Eisen J.A."/>
        </authorList>
    </citation>
    <scope>NUCLEOTIDE SEQUENCE [LARGE SCALE GENOMIC DNA]</scope>
    <source>
        <strain evidence="13">ATCC 49978 / DSM 6589 / Su883</strain>
    </source>
</reference>
<organism evidence="12 13">
    <name type="scientific">Thermanaerovibrio acidaminovorans (strain ATCC 49978 / DSM 6589 / Su883)</name>
    <name type="common">Selenomonas acidaminovorans</name>
    <dbReference type="NCBI Taxonomy" id="525903"/>
    <lineage>
        <taxon>Bacteria</taxon>
        <taxon>Thermotogati</taxon>
        <taxon>Synergistota</taxon>
        <taxon>Synergistia</taxon>
        <taxon>Synergistales</taxon>
        <taxon>Synergistaceae</taxon>
        <taxon>Thermanaerovibrio</taxon>
    </lineage>
</organism>
<dbReference type="OrthoDB" id="9803818at2"/>
<dbReference type="GO" id="GO:0004359">
    <property type="term" value="F:glutaminase activity"/>
    <property type="evidence" value="ECO:0007669"/>
    <property type="project" value="InterPro"/>
</dbReference>
<evidence type="ECO:0000313" key="12">
    <source>
        <dbReference type="EMBL" id="ACZ19158.1"/>
    </source>
</evidence>
<feature type="binding site" evidence="8">
    <location>
        <position position="41"/>
    </location>
    <ligand>
        <name>Mg(2+)</name>
        <dbReference type="ChEBI" id="CHEBI:18420"/>
    </ligand>
</feature>
<dbReference type="InterPro" id="IPR022926">
    <property type="entry name" value="NH(3)-dep_NAD(+)_synth"/>
</dbReference>
<keyword evidence="4 8" id="KW-0547">Nucleotide-binding</keyword>
<sequence>MESVPVRSPEYLERALVGWIRRKVSEAGALGGVVGLSGGVDSAVVAALLMRAFGRGGSLGVLMPCHSMSSDEEDAWLVASALGIPALKVDLSSPFDSMLEALSLGGVEMSQMSRANIKPRLRMTTLYAIAQGRNFLVCGTGNRAELTYGYFTKYGDSGVDILPLSRLLKHEVWALAEFLGVPERVIKKPPTAGLWEGQTDEEEMGVTYLHLDLFAAGLPVSEEAQERIEAAFRRSAHKRMMPPGPEML</sequence>
<dbReference type="Proteomes" id="UP000002030">
    <property type="component" value="Chromosome"/>
</dbReference>
<feature type="binding site" evidence="8">
    <location>
        <begin position="35"/>
        <end position="42"/>
    </location>
    <ligand>
        <name>ATP</name>
        <dbReference type="ChEBI" id="CHEBI:30616"/>
    </ligand>
</feature>
<dbReference type="KEGG" id="tai:Taci_0926"/>
<dbReference type="EnsemblBacteria" id="ACZ19158">
    <property type="protein sequence ID" value="ACZ19158"/>
    <property type="gene ID" value="Taci_0926"/>
</dbReference>
<dbReference type="SUPFAM" id="SSF52402">
    <property type="entry name" value="Adenine nucleotide alpha hydrolases-like"/>
    <property type="match status" value="1"/>
</dbReference>
<evidence type="ECO:0000256" key="6">
    <source>
        <dbReference type="ARBA" id="ARBA00022842"/>
    </source>
</evidence>
<evidence type="ECO:0000256" key="4">
    <source>
        <dbReference type="ARBA" id="ARBA00022741"/>
    </source>
</evidence>
<evidence type="ECO:0000259" key="11">
    <source>
        <dbReference type="Pfam" id="PF02540"/>
    </source>
</evidence>
<dbReference type="HOGENOM" id="CLU_059327_1_1_0"/>
<feature type="binding site" evidence="8">
    <location>
        <position position="169"/>
    </location>
    <ligand>
        <name>ATP</name>
        <dbReference type="ChEBI" id="CHEBI:30616"/>
    </ligand>
</feature>
<gene>
    <name evidence="8" type="primary">nadE</name>
    <name evidence="12" type="ordered locus">Taci_0926</name>
</gene>
<keyword evidence="6 8" id="KW-0460">Magnesium</keyword>
<feature type="binding site" description="in other chain" evidence="8">
    <location>
        <begin position="237"/>
        <end position="238"/>
    </location>
    <ligand>
        <name>deamido-NAD(+)</name>
        <dbReference type="ChEBI" id="CHEBI:58437"/>
        <note>ligand shared between two neighboring subunits</note>
    </ligand>
</feature>
<dbReference type="AlphaFoldDB" id="D1BA55"/>